<feature type="non-terminal residue" evidence="1">
    <location>
        <position position="1"/>
    </location>
</feature>
<keyword evidence="2" id="KW-1185">Reference proteome</keyword>
<comment type="caution">
    <text evidence="1">The sequence shown here is derived from an EMBL/GenBank/DDBJ whole genome shotgun (WGS) entry which is preliminary data.</text>
</comment>
<reference evidence="1 2" key="1">
    <citation type="submission" date="2024-11" db="EMBL/GenBank/DDBJ databases">
        <title>Chromosome-level genome assembly of the freshwater bivalve Anodonta woodiana.</title>
        <authorList>
            <person name="Chen X."/>
        </authorList>
    </citation>
    <scope>NUCLEOTIDE SEQUENCE [LARGE SCALE GENOMIC DNA]</scope>
    <source>
        <strain evidence="1">MN2024</strain>
        <tissue evidence="1">Gills</tissue>
    </source>
</reference>
<evidence type="ECO:0008006" key="3">
    <source>
        <dbReference type="Google" id="ProtNLM"/>
    </source>
</evidence>
<proteinExistence type="predicted"/>
<accession>A0ABD3Y0V2</accession>
<dbReference type="AlphaFoldDB" id="A0ABD3Y0V2"/>
<evidence type="ECO:0000313" key="2">
    <source>
        <dbReference type="Proteomes" id="UP001634394"/>
    </source>
</evidence>
<name>A0ABD3Y0V2_SINWO</name>
<gene>
    <name evidence="1" type="ORF">ACJMK2_004331</name>
</gene>
<dbReference type="Proteomes" id="UP001634394">
    <property type="component" value="Unassembled WGS sequence"/>
</dbReference>
<evidence type="ECO:0000313" key="1">
    <source>
        <dbReference type="EMBL" id="KAL3892094.1"/>
    </source>
</evidence>
<sequence length="166" mass="19217">NTHIETVWLKEVTTEFPTDKRTLGDPNLPTQLTFHIRRESDDLTLNLRRNYDIDPNADIYVSQTINDGQSILRKASHLEREDVAYYQDMENGAYMTVRCVKKSNQLCQRVIYGNVQIKDNSYHLQPVETIDSSDNLKDISDNIGTRYIMLDQPNIQLETLVNNKGL</sequence>
<organism evidence="1 2">
    <name type="scientific">Sinanodonta woodiana</name>
    <name type="common">Chinese pond mussel</name>
    <name type="synonym">Anodonta woodiana</name>
    <dbReference type="NCBI Taxonomy" id="1069815"/>
    <lineage>
        <taxon>Eukaryota</taxon>
        <taxon>Metazoa</taxon>
        <taxon>Spiralia</taxon>
        <taxon>Lophotrochozoa</taxon>
        <taxon>Mollusca</taxon>
        <taxon>Bivalvia</taxon>
        <taxon>Autobranchia</taxon>
        <taxon>Heteroconchia</taxon>
        <taxon>Palaeoheterodonta</taxon>
        <taxon>Unionida</taxon>
        <taxon>Unionoidea</taxon>
        <taxon>Unionidae</taxon>
        <taxon>Unioninae</taxon>
        <taxon>Sinanodonta</taxon>
    </lineage>
</organism>
<protein>
    <recommendedName>
        <fullName evidence="3">Vitellogenin</fullName>
    </recommendedName>
</protein>
<dbReference type="EMBL" id="JBJQND010000001">
    <property type="protein sequence ID" value="KAL3892094.1"/>
    <property type="molecule type" value="Genomic_DNA"/>
</dbReference>